<evidence type="ECO:0000256" key="6">
    <source>
        <dbReference type="ARBA" id="ARBA00023002"/>
    </source>
</evidence>
<comment type="similarity">
    <text evidence="2">Belongs to the nitroreductase family.</text>
</comment>
<dbReference type="Pfam" id="PF00881">
    <property type="entry name" value="Nitroreductase"/>
    <property type="match status" value="1"/>
</dbReference>
<dbReference type="Gene3D" id="3.40.109.10">
    <property type="entry name" value="NADH Oxidase"/>
    <property type="match status" value="1"/>
</dbReference>
<evidence type="ECO:0000313" key="8">
    <source>
        <dbReference type="EMBL" id="EAR15499.1"/>
    </source>
</evidence>
<dbReference type="HOGENOM" id="CLU_070764_4_1_10"/>
<dbReference type="InterPro" id="IPR029479">
    <property type="entry name" value="Nitroreductase"/>
</dbReference>
<evidence type="ECO:0000256" key="1">
    <source>
        <dbReference type="ARBA" id="ARBA00001917"/>
    </source>
</evidence>
<evidence type="ECO:0000259" key="7">
    <source>
        <dbReference type="Pfam" id="PF00881"/>
    </source>
</evidence>
<dbReference type="eggNOG" id="COG0778">
    <property type="taxonomic scope" value="Bacteria"/>
</dbReference>
<organism evidence="8 9">
    <name type="scientific">Robiginitalea biformata (strain ATCC BAA-864 / DSM 15991 / KCTC 12146 / HTCC2501)</name>
    <dbReference type="NCBI Taxonomy" id="313596"/>
    <lineage>
        <taxon>Bacteria</taxon>
        <taxon>Pseudomonadati</taxon>
        <taxon>Bacteroidota</taxon>
        <taxon>Flavobacteriia</taxon>
        <taxon>Flavobacteriales</taxon>
        <taxon>Flavobacteriaceae</taxon>
        <taxon>Robiginitalea</taxon>
    </lineage>
</organism>
<dbReference type="RefSeq" id="WP_015754815.1">
    <property type="nucleotide sequence ID" value="NC_013222.1"/>
</dbReference>
<dbReference type="Proteomes" id="UP000009049">
    <property type="component" value="Chromosome"/>
</dbReference>
<keyword evidence="6" id="KW-0560">Oxidoreductase</keyword>
<dbReference type="STRING" id="313596.RB2501_14264"/>
<dbReference type="InterPro" id="IPR000415">
    <property type="entry name" value="Nitroreductase-like"/>
</dbReference>
<keyword evidence="4" id="KW-0288">FMN</keyword>
<evidence type="ECO:0000256" key="5">
    <source>
        <dbReference type="ARBA" id="ARBA00022857"/>
    </source>
</evidence>
<reference evidence="8 9" key="1">
    <citation type="journal article" date="2009" name="J. Bacteriol.">
        <title>Complete genome sequence of Robiginitalea biformata HTCC2501.</title>
        <authorList>
            <person name="Oh H.M."/>
            <person name="Giovannoni S.J."/>
            <person name="Lee K."/>
            <person name="Ferriera S."/>
            <person name="Johnson J."/>
            <person name="Cho J.C."/>
        </authorList>
    </citation>
    <scope>NUCLEOTIDE SEQUENCE [LARGE SCALE GENOMIC DNA]</scope>
    <source>
        <strain evidence="9">ATCC BAA-864 / HTCC2501 / KCTC 12146</strain>
    </source>
</reference>
<dbReference type="InterPro" id="IPR033878">
    <property type="entry name" value="NfsB-like"/>
</dbReference>
<keyword evidence="5" id="KW-0521">NADP</keyword>
<proteinExistence type="inferred from homology"/>
<dbReference type="PANTHER" id="PTHR43673:SF2">
    <property type="entry name" value="NITROREDUCTASE"/>
    <property type="match status" value="1"/>
</dbReference>
<comment type="cofactor">
    <cofactor evidence="1">
        <name>FMN</name>
        <dbReference type="ChEBI" id="CHEBI:58210"/>
    </cofactor>
</comment>
<keyword evidence="3" id="KW-0285">Flavoprotein</keyword>
<gene>
    <name evidence="8" type="ordered locus">RB2501_14264</name>
</gene>
<dbReference type="AlphaFoldDB" id="A4CKV0"/>
<dbReference type="KEGG" id="rbi:RB2501_14264"/>
<protein>
    <recommendedName>
        <fullName evidence="7">Nitroreductase domain-containing protein</fullName>
    </recommendedName>
</protein>
<accession>A4CKV0</accession>
<evidence type="ECO:0000313" key="9">
    <source>
        <dbReference type="Proteomes" id="UP000009049"/>
    </source>
</evidence>
<dbReference type="CDD" id="cd02149">
    <property type="entry name" value="NfsB-like"/>
    <property type="match status" value="1"/>
</dbReference>
<dbReference type="PANTHER" id="PTHR43673">
    <property type="entry name" value="NAD(P)H NITROREDUCTASE YDGI-RELATED"/>
    <property type="match status" value="1"/>
</dbReference>
<name>A4CKV0_ROBBH</name>
<keyword evidence="9" id="KW-1185">Reference proteome</keyword>
<evidence type="ECO:0000256" key="4">
    <source>
        <dbReference type="ARBA" id="ARBA00022643"/>
    </source>
</evidence>
<dbReference type="GO" id="GO:0016491">
    <property type="term" value="F:oxidoreductase activity"/>
    <property type="evidence" value="ECO:0007669"/>
    <property type="project" value="UniProtKB-KW"/>
</dbReference>
<dbReference type="EMBL" id="CP001712">
    <property type="protein sequence ID" value="EAR15499.1"/>
    <property type="molecule type" value="Genomic_DNA"/>
</dbReference>
<dbReference type="SUPFAM" id="SSF55469">
    <property type="entry name" value="FMN-dependent nitroreductase-like"/>
    <property type="match status" value="1"/>
</dbReference>
<evidence type="ECO:0000256" key="2">
    <source>
        <dbReference type="ARBA" id="ARBA00007118"/>
    </source>
</evidence>
<evidence type="ECO:0000256" key="3">
    <source>
        <dbReference type="ARBA" id="ARBA00022630"/>
    </source>
</evidence>
<feature type="domain" description="Nitroreductase" evidence="7">
    <location>
        <begin position="11"/>
        <end position="188"/>
    </location>
</feature>
<sequence length="215" mass="24883">MAMERHLDALNWRYAVKKFDPERSLTAEQVDGLKRAFNLTATSYGLQPIQLVVLRHKTLQEELVVHSYGQRQVADASHLLIFCIEKAVDSAYIEAYFNRVREVRGTSGEILDPYRRELQQRFRGKPSEEVRIWATHQAYLAMGNLLTYCAFERIDSCPMEGFDPEAYDRVLGLEDRGLTAVLAMPVGYRSPEDIFSGFKKVRRKLERSVYTIEEK</sequence>